<proteinExistence type="predicted"/>
<evidence type="ECO:0000313" key="3">
    <source>
        <dbReference type="Proteomes" id="UP000783588"/>
    </source>
</evidence>
<sequence length="72" mass="8108">MSKSEKFFRAMAWLCFGVIIGIFLAPVKHGVHISICSNNKNSTFGDDGADTYDAYDDDDTDDEDEQEEIVLR</sequence>
<accession>A0ABS6ERK3</accession>
<dbReference type="RefSeq" id="WP_216469986.1">
    <property type="nucleotide sequence ID" value="NZ_JAHLQI010000003.1"/>
</dbReference>
<organism evidence="2 3">
    <name type="scientific">Butyricicoccus intestinisimiae</name>
    <dbReference type="NCBI Taxonomy" id="2841509"/>
    <lineage>
        <taxon>Bacteria</taxon>
        <taxon>Bacillati</taxon>
        <taxon>Bacillota</taxon>
        <taxon>Clostridia</taxon>
        <taxon>Eubacteriales</taxon>
        <taxon>Butyricicoccaceae</taxon>
        <taxon>Butyricicoccus</taxon>
    </lineage>
</organism>
<reference evidence="2 3" key="1">
    <citation type="submission" date="2021-06" db="EMBL/GenBank/DDBJ databases">
        <authorList>
            <person name="Sun Q."/>
            <person name="Li D."/>
        </authorList>
    </citation>
    <scope>NUCLEOTIDE SEQUENCE [LARGE SCALE GENOMIC DNA]</scope>
    <source>
        <strain evidence="2 3">MSJd-7</strain>
    </source>
</reference>
<name>A0ABS6ERK3_9FIRM</name>
<comment type="caution">
    <text evidence="2">The sequence shown here is derived from an EMBL/GenBank/DDBJ whole genome shotgun (WGS) entry which is preliminary data.</text>
</comment>
<feature type="region of interest" description="Disordered" evidence="1">
    <location>
        <begin position="40"/>
        <end position="72"/>
    </location>
</feature>
<keyword evidence="3" id="KW-1185">Reference proteome</keyword>
<evidence type="ECO:0008006" key="4">
    <source>
        <dbReference type="Google" id="ProtNLM"/>
    </source>
</evidence>
<dbReference type="Proteomes" id="UP000783588">
    <property type="component" value="Unassembled WGS sequence"/>
</dbReference>
<evidence type="ECO:0000256" key="1">
    <source>
        <dbReference type="SAM" id="MobiDB-lite"/>
    </source>
</evidence>
<gene>
    <name evidence="2" type="ORF">KQI75_06770</name>
</gene>
<dbReference type="EMBL" id="JAHLQI010000003">
    <property type="protein sequence ID" value="MBU5490321.1"/>
    <property type="molecule type" value="Genomic_DNA"/>
</dbReference>
<protein>
    <recommendedName>
        <fullName evidence="4">Transmembrane protein</fullName>
    </recommendedName>
</protein>
<feature type="compositionally biased region" description="Acidic residues" evidence="1">
    <location>
        <begin position="47"/>
        <end position="72"/>
    </location>
</feature>
<evidence type="ECO:0000313" key="2">
    <source>
        <dbReference type="EMBL" id="MBU5490321.1"/>
    </source>
</evidence>